<dbReference type="EMBL" id="JAHCQH010000015">
    <property type="protein sequence ID" value="MBS9477384.1"/>
    <property type="molecule type" value="Genomic_DNA"/>
</dbReference>
<name>A0ABS5R6U6_9HYPH</name>
<proteinExistence type="predicted"/>
<dbReference type="Pfam" id="PF05175">
    <property type="entry name" value="MTS"/>
    <property type="match status" value="1"/>
</dbReference>
<dbReference type="CDD" id="cd02440">
    <property type="entry name" value="AdoMet_MTases"/>
    <property type="match status" value="1"/>
</dbReference>
<gene>
    <name evidence="4" type="ORF">KIP89_09715</name>
</gene>
<dbReference type="SUPFAM" id="SSF53335">
    <property type="entry name" value="S-adenosyl-L-methionine-dependent methyltransferases"/>
    <property type="match status" value="1"/>
</dbReference>
<keyword evidence="5" id="KW-1185">Reference proteome</keyword>
<sequence length="253" mass="26545">MVDEGEALTDDALLGGRLRLLQPARGHRAGHDALLLAASAPADAHRAVDLGSGVGAAGLALAIRLPAATVTLVEIDRATAELARRNADRQQPDLSGRVRVVTEDVTRLARPSGPAEPAARAADLVLMNPPFNDPARHRVSPRARRALAHSVADGAIEPWLRAAERLLEAGGRLALIHRPEALETLLAGLSGRFGAVTIRPVHPRAEAPAIRLLIGAVKGRRTPPAFLPGLVLAGPDGRPSAEAERLLRQGEGI</sequence>
<dbReference type="Proteomes" id="UP001166585">
    <property type="component" value="Unassembled WGS sequence"/>
</dbReference>
<evidence type="ECO:0000313" key="5">
    <source>
        <dbReference type="Proteomes" id="UP001166585"/>
    </source>
</evidence>
<dbReference type="PANTHER" id="PTHR47739:SF1">
    <property type="entry name" value="TRNA1(VAL) (ADENINE(37)-N6)-METHYLTRANSFERASE"/>
    <property type="match status" value="1"/>
</dbReference>
<reference evidence="4" key="1">
    <citation type="submission" date="2021-05" db="EMBL/GenBank/DDBJ databases">
        <authorList>
            <person name="Sun Q."/>
            <person name="Inoue M."/>
        </authorList>
    </citation>
    <scope>NUCLEOTIDE SEQUENCE</scope>
    <source>
        <strain evidence="4">VKM B-3255</strain>
    </source>
</reference>
<keyword evidence="1 4" id="KW-0489">Methyltransferase</keyword>
<dbReference type="InterPro" id="IPR007848">
    <property type="entry name" value="Small_mtfrase_dom"/>
</dbReference>
<feature type="domain" description="Methyltransferase small" evidence="3">
    <location>
        <begin position="34"/>
        <end position="177"/>
    </location>
</feature>
<evidence type="ECO:0000259" key="3">
    <source>
        <dbReference type="Pfam" id="PF05175"/>
    </source>
</evidence>
<dbReference type="GO" id="GO:0008168">
    <property type="term" value="F:methyltransferase activity"/>
    <property type="evidence" value="ECO:0007669"/>
    <property type="project" value="UniProtKB-KW"/>
</dbReference>
<keyword evidence="2" id="KW-0949">S-adenosyl-L-methionine</keyword>
<evidence type="ECO:0000256" key="2">
    <source>
        <dbReference type="ARBA" id="ARBA00022691"/>
    </source>
</evidence>
<comment type="caution">
    <text evidence="4">The sequence shown here is derived from an EMBL/GenBank/DDBJ whole genome shotgun (WGS) entry which is preliminary data.</text>
</comment>
<evidence type="ECO:0000256" key="1">
    <source>
        <dbReference type="ARBA" id="ARBA00022603"/>
    </source>
</evidence>
<organism evidence="4 5">
    <name type="scientific">Ancylobacter radicis</name>
    <dbReference type="NCBI Taxonomy" id="2836179"/>
    <lineage>
        <taxon>Bacteria</taxon>
        <taxon>Pseudomonadati</taxon>
        <taxon>Pseudomonadota</taxon>
        <taxon>Alphaproteobacteria</taxon>
        <taxon>Hyphomicrobiales</taxon>
        <taxon>Xanthobacteraceae</taxon>
        <taxon>Ancylobacter</taxon>
    </lineage>
</organism>
<dbReference type="Gene3D" id="3.40.50.150">
    <property type="entry name" value="Vaccinia Virus protein VP39"/>
    <property type="match status" value="1"/>
</dbReference>
<dbReference type="InterPro" id="IPR050210">
    <property type="entry name" value="tRNA_Adenine-N(6)_MTase"/>
</dbReference>
<keyword evidence="1 4" id="KW-0808">Transferase</keyword>
<dbReference type="GO" id="GO:0032259">
    <property type="term" value="P:methylation"/>
    <property type="evidence" value="ECO:0007669"/>
    <property type="project" value="UniProtKB-KW"/>
</dbReference>
<dbReference type="InterPro" id="IPR029063">
    <property type="entry name" value="SAM-dependent_MTases_sf"/>
</dbReference>
<accession>A0ABS5R6U6</accession>
<protein>
    <submittedName>
        <fullName evidence="4">Methyltransferase</fullName>
    </submittedName>
</protein>
<dbReference type="PANTHER" id="PTHR47739">
    <property type="entry name" value="TRNA1(VAL) (ADENINE(37)-N6)-METHYLTRANSFERASE"/>
    <property type="match status" value="1"/>
</dbReference>
<evidence type="ECO:0000313" key="4">
    <source>
        <dbReference type="EMBL" id="MBS9477384.1"/>
    </source>
</evidence>